<reference evidence="2 3" key="1">
    <citation type="journal article" date="2024" name="J Genomics">
        <title>Draft genome sequencing and assembly of Favolaschia claudopus CIRM-BRFM 2984 isolated from oak limbs.</title>
        <authorList>
            <person name="Navarro D."/>
            <person name="Drula E."/>
            <person name="Chaduli D."/>
            <person name="Cazenave R."/>
            <person name="Ahrendt S."/>
            <person name="Wang J."/>
            <person name="Lipzen A."/>
            <person name="Daum C."/>
            <person name="Barry K."/>
            <person name="Grigoriev I.V."/>
            <person name="Favel A."/>
            <person name="Rosso M.N."/>
            <person name="Martin F."/>
        </authorList>
    </citation>
    <scope>NUCLEOTIDE SEQUENCE [LARGE SCALE GENOMIC DNA]</scope>
    <source>
        <strain evidence="2 3">CIRM-BRFM 2984</strain>
    </source>
</reference>
<dbReference type="EMBL" id="JAWWNJ010000007">
    <property type="protein sequence ID" value="KAK7052196.1"/>
    <property type="molecule type" value="Genomic_DNA"/>
</dbReference>
<dbReference type="AlphaFoldDB" id="A0AAW0DNP0"/>
<feature type="compositionally biased region" description="Pro residues" evidence="1">
    <location>
        <begin position="354"/>
        <end position="368"/>
    </location>
</feature>
<feature type="region of interest" description="Disordered" evidence="1">
    <location>
        <begin position="81"/>
        <end position="141"/>
    </location>
</feature>
<gene>
    <name evidence="2" type="ORF">R3P38DRAFT_2603489</name>
</gene>
<dbReference type="Proteomes" id="UP001362999">
    <property type="component" value="Unassembled WGS sequence"/>
</dbReference>
<name>A0AAW0DNP0_9AGAR</name>
<feature type="compositionally biased region" description="Low complexity" evidence="1">
    <location>
        <begin position="529"/>
        <end position="540"/>
    </location>
</feature>
<feature type="compositionally biased region" description="Polar residues" evidence="1">
    <location>
        <begin position="217"/>
        <end position="230"/>
    </location>
</feature>
<feature type="compositionally biased region" description="Polar residues" evidence="1">
    <location>
        <begin position="13"/>
        <end position="24"/>
    </location>
</feature>
<feature type="region of interest" description="Disordered" evidence="1">
    <location>
        <begin position="461"/>
        <end position="542"/>
    </location>
</feature>
<accession>A0AAW0DNP0</accession>
<feature type="compositionally biased region" description="Polar residues" evidence="1">
    <location>
        <begin position="369"/>
        <end position="378"/>
    </location>
</feature>
<evidence type="ECO:0000313" key="3">
    <source>
        <dbReference type="Proteomes" id="UP001362999"/>
    </source>
</evidence>
<feature type="region of interest" description="Disordered" evidence="1">
    <location>
        <begin position="1"/>
        <end position="67"/>
    </location>
</feature>
<feature type="region of interest" description="Disordered" evidence="1">
    <location>
        <begin position="211"/>
        <end position="230"/>
    </location>
</feature>
<feature type="compositionally biased region" description="Low complexity" evidence="1">
    <location>
        <begin position="466"/>
        <end position="479"/>
    </location>
</feature>
<evidence type="ECO:0000256" key="1">
    <source>
        <dbReference type="SAM" id="MobiDB-lite"/>
    </source>
</evidence>
<feature type="compositionally biased region" description="Basic and acidic residues" evidence="1">
    <location>
        <begin position="499"/>
        <end position="512"/>
    </location>
</feature>
<feature type="compositionally biased region" description="Pro residues" evidence="1">
    <location>
        <begin position="99"/>
        <end position="109"/>
    </location>
</feature>
<keyword evidence="3" id="KW-1185">Reference proteome</keyword>
<proteinExistence type="predicted"/>
<protein>
    <submittedName>
        <fullName evidence="2">Uncharacterized protein</fullName>
    </submittedName>
</protein>
<feature type="region of interest" description="Disordered" evidence="1">
    <location>
        <begin position="339"/>
        <end position="386"/>
    </location>
</feature>
<evidence type="ECO:0000313" key="2">
    <source>
        <dbReference type="EMBL" id="KAK7052196.1"/>
    </source>
</evidence>
<organism evidence="2 3">
    <name type="scientific">Favolaschia claudopus</name>
    <dbReference type="NCBI Taxonomy" id="2862362"/>
    <lineage>
        <taxon>Eukaryota</taxon>
        <taxon>Fungi</taxon>
        <taxon>Dikarya</taxon>
        <taxon>Basidiomycota</taxon>
        <taxon>Agaricomycotina</taxon>
        <taxon>Agaricomycetes</taxon>
        <taxon>Agaricomycetidae</taxon>
        <taxon>Agaricales</taxon>
        <taxon>Marasmiineae</taxon>
        <taxon>Mycenaceae</taxon>
        <taxon>Favolaschia</taxon>
    </lineage>
</organism>
<sequence length="620" mass="65996">MDDSDVLPPPTPILSSSRGGTSIKSFKFRERMTSSSPPSIGGDSTRRKAFSFLTRRPKNVNHGQPTLNSLVLAEKLLDAKPRESSENVDPGLRSKLPSSPLPATSPPPSKQGSQSIFRKLTTKLTPNKRRSVALPSTTWASQEARNAALRERGLLPQLPLSVQEAQQDSRIAVVVAEPPSTTTTLERRESTAASRVKEEWEAQNRERLAGFRFGGNSPVQDSFPTSSSSLEAVKEVDTPLPSPNPTDPPPEFIVNNASAELLPKPTPRAPPPTLNLKHGLHHLSPPLMQAWSDSSPPHLDELDPCFLLPLPPSPAPDIESTNKFSSLISAFSADTGLTPISPAFRDGDVTPKPQSHPVPPAVVSPPPLATSTSESSGLSEVPSLVSDTSQASLNSLSVSSPPAAVGRMRNVPLASTVRNSTVEPLEIDQHHAISVIVESPVDDEGGGAVAIIDNALPVVEEKAAESNTTPSPNPNTTSPNPTPNPAALTQTPLQPPQRRKTDPSSAKPDRRKSLNVFKNLSLRRPKAPPASLSSSATDPARTARAKARSALGVPAGFDASLLPPSPTLSAGFAAQQGKEGGMTQNRMSLNPTMHNAETILEEMNKIGDEESRRMTEVAFM</sequence>
<comment type="caution">
    <text evidence="2">The sequence shown here is derived from an EMBL/GenBank/DDBJ whole genome shotgun (WGS) entry which is preliminary data.</text>
</comment>